<dbReference type="AlphaFoldDB" id="A0A4P9XUE2"/>
<dbReference type="InterPro" id="IPR051609">
    <property type="entry name" value="NmrA/Isoflavone_reductase-like"/>
</dbReference>
<dbReference type="GO" id="GO:0016491">
    <property type="term" value="F:oxidoreductase activity"/>
    <property type="evidence" value="ECO:0007669"/>
    <property type="project" value="UniProtKB-KW"/>
</dbReference>
<dbReference type="PANTHER" id="PTHR47706">
    <property type="entry name" value="NMRA-LIKE FAMILY PROTEIN"/>
    <property type="match status" value="1"/>
</dbReference>
<feature type="non-terminal residue" evidence="5">
    <location>
        <position position="232"/>
    </location>
</feature>
<feature type="domain" description="NmrA-like" evidence="4">
    <location>
        <begin position="4"/>
        <end position="229"/>
    </location>
</feature>
<dbReference type="Gene3D" id="3.40.50.720">
    <property type="entry name" value="NAD(P)-binding Rossmann-like Domain"/>
    <property type="match status" value="1"/>
</dbReference>
<keyword evidence="2" id="KW-0521">NADP</keyword>
<keyword evidence="3" id="KW-0560">Oxidoreductase</keyword>
<dbReference type="InterPro" id="IPR008030">
    <property type="entry name" value="NmrA-like"/>
</dbReference>
<dbReference type="Proteomes" id="UP000271241">
    <property type="component" value="Unassembled WGS sequence"/>
</dbReference>
<dbReference type="PANTHER" id="PTHR47706:SF4">
    <property type="entry name" value="NMRA-LIKE DOMAIN-CONTAINING PROTEIN"/>
    <property type="match status" value="1"/>
</dbReference>
<evidence type="ECO:0000256" key="2">
    <source>
        <dbReference type="ARBA" id="ARBA00022857"/>
    </source>
</evidence>
<proteinExistence type="inferred from homology"/>
<name>A0A4P9XUE2_9FUNG</name>
<keyword evidence="6" id="KW-1185">Reference proteome</keyword>
<sequence>ATINIAVAGGSGDLGSRLVRALLADGSYRVSVLARANPDNKVLDNLRKQGASIVIVDYHLHDELVQALQEIDILVCTLYYGAIQELQPLLIRAAAAAGVRRFVPCDFVDESIELQSIAHEDPDAVRRDIVKAQLEYTRYYCGTFYRYLPTLSLGIDLKNRTATIVGKGDKPISLVHDEDLARFIAASLKDPRSKNTRLGFQSSTMTYLELIAAVEKYSGIKLNVKHLPVNPL</sequence>
<protein>
    <recommendedName>
        <fullName evidence="4">NmrA-like domain-containing protein</fullName>
    </recommendedName>
</protein>
<dbReference type="STRING" id="78915.A0A4P9XUE2"/>
<dbReference type="InterPro" id="IPR036291">
    <property type="entry name" value="NAD(P)-bd_dom_sf"/>
</dbReference>
<evidence type="ECO:0000256" key="1">
    <source>
        <dbReference type="ARBA" id="ARBA00005725"/>
    </source>
</evidence>
<evidence type="ECO:0000313" key="5">
    <source>
        <dbReference type="EMBL" id="RKP09826.1"/>
    </source>
</evidence>
<dbReference type="Pfam" id="PF05368">
    <property type="entry name" value="NmrA"/>
    <property type="match status" value="1"/>
</dbReference>
<gene>
    <name evidence="5" type="ORF">THASP1DRAFT_4382</name>
</gene>
<feature type="non-terminal residue" evidence="5">
    <location>
        <position position="1"/>
    </location>
</feature>
<accession>A0A4P9XUE2</accession>
<evidence type="ECO:0000256" key="3">
    <source>
        <dbReference type="ARBA" id="ARBA00023002"/>
    </source>
</evidence>
<dbReference type="Gene3D" id="3.90.25.10">
    <property type="entry name" value="UDP-galactose 4-epimerase, domain 1"/>
    <property type="match status" value="1"/>
</dbReference>
<organism evidence="5 6">
    <name type="scientific">Thamnocephalis sphaerospora</name>
    <dbReference type="NCBI Taxonomy" id="78915"/>
    <lineage>
        <taxon>Eukaryota</taxon>
        <taxon>Fungi</taxon>
        <taxon>Fungi incertae sedis</taxon>
        <taxon>Zoopagomycota</taxon>
        <taxon>Zoopagomycotina</taxon>
        <taxon>Zoopagomycetes</taxon>
        <taxon>Zoopagales</taxon>
        <taxon>Sigmoideomycetaceae</taxon>
        <taxon>Thamnocephalis</taxon>
    </lineage>
</organism>
<dbReference type="OrthoDB" id="419598at2759"/>
<dbReference type="SUPFAM" id="SSF51735">
    <property type="entry name" value="NAD(P)-binding Rossmann-fold domains"/>
    <property type="match status" value="1"/>
</dbReference>
<reference evidence="6" key="1">
    <citation type="journal article" date="2018" name="Nat. Microbiol.">
        <title>Leveraging single-cell genomics to expand the fungal tree of life.</title>
        <authorList>
            <person name="Ahrendt S.R."/>
            <person name="Quandt C.A."/>
            <person name="Ciobanu D."/>
            <person name="Clum A."/>
            <person name="Salamov A."/>
            <person name="Andreopoulos B."/>
            <person name="Cheng J.F."/>
            <person name="Woyke T."/>
            <person name="Pelin A."/>
            <person name="Henrissat B."/>
            <person name="Reynolds N.K."/>
            <person name="Benny G.L."/>
            <person name="Smith M.E."/>
            <person name="James T.Y."/>
            <person name="Grigoriev I.V."/>
        </authorList>
    </citation>
    <scope>NUCLEOTIDE SEQUENCE [LARGE SCALE GENOMIC DNA]</scope>
    <source>
        <strain evidence="6">RSA 1356</strain>
    </source>
</reference>
<evidence type="ECO:0000259" key="4">
    <source>
        <dbReference type="Pfam" id="PF05368"/>
    </source>
</evidence>
<comment type="similarity">
    <text evidence="1">Belongs to the NmrA-type oxidoreductase family. Isoflavone reductase subfamily.</text>
</comment>
<evidence type="ECO:0000313" key="6">
    <source>
        <dbReference type="Proteomes" id="UP000271241"/>
    </source>
</evidence>
<dbReference type="EMBL" id="KZ992486">
    <property type="protein sequence ID" value="RKP09826.1"/>
    <property type="molecule type" value="Genomic_DNA"/>
</dbReference>